<dbReference type="Pfam" id="PF00155">
    <property type="entry name" value="Aminotran_1_2"/>
    <property type="match status" value="1"/>
</dbReference>
<evidence type="ECO:0000256" key="6">
    <source>
        <dbReference type="RuleBase" id="RU910713"/>
    </source>
</evidence>
<evidence type="ECO:0000313" key="10">
    <source>
        <dbReference type="Proteomes" id="UP000192578"/>
    </source>
</evidence>
<dbReference type="Gene3D" id="3.90.1150.10">
    <property type="entry name" value="Aspartate Aminotransferase, domain 1"/>
    <property type="match status" value="1"/>
</dbReference>
<dbReference type="EC" id="2.3.1.37" evidence="6"/>
<dbReference type="GO" id="GO:0005739">
    <property type="term" value="C:mitochondrion"/>
    <property type="evidence" value="ECO:0007669"/>
    <property type="project" value="TreeGrafter"/>
</dbReference>
<organism evidence="9 10">
    <name type="scientific">Hypsibius exemplaris</name>
    <name type="common">Freshwater tardigrade</name>
    <dbReference type="NCBI Taxonomy" id="2072580"/>
    <lineage>
        <taxon>Eukaryota</taxon>
        <taxon>Metazoa</taxon>
        <taxon>Ecdysozoa</taxon>
        <taxon>Tardigrada</taxon>
        <taxon>Eutardigrada</taxon>
        <taxon>Parachela</taxon>
        <taxon>Hypsibioidea</taxon>
        <taxon>Hypsibiidae</taxon>
        <taxon>Hypsibius</taxon>
    </lineage>
</organism>
<gene>
    <name evidence="9" type="ORF">BV898_13384</name>
</gene>
<dbReference type="PANTHER" id="PTHR13693:SF102">
    <property type="entry name" value="2-AMINO-3-KETOBUTYRATE COENZYME A LIGASE, MITOCHONDRIAL"/>
    <property type="match status" value="1"/>
</dbReference>
<dbReference type="InterPro" id="IPR050087">
    <property type="entry name" value="AON_synthase_class-II"/>
</dbReference>
<dbReference type="AlphaFoldDB" id="A0A1W0WAV6"/>
<dbReference type="EMBL" id="MTYJ01000147">
    <property type="protein sequence ID" value="OQV12356.1"/>
    <property type="molecule type" value="Genomic_DNA"/>
</dbReference>
<dbReference type="GO" id="GO:0030170">
    <property type="term" value="F:pyridoxal phosphate binding"/>
    <property type="evidence" value="ECO:0007669"/>
    <property type="project" value="UniProtKB-UniRule"/>
</dbReference>
<protein>
    <recommendedName>
        <fullName evidence="6">5-aminolevulinate synthase</fullName>
        <ecNumber evidence="6">2.3.1.37</ecNumber>
    </recommendedName>
    <alternativeName>
        <fullName evidence="6">5-aminolevulinic acid synthase</fullName>
    </alternativeName>
    <alternativeName>
        <fullName evidence="6">Delta-ALA synthase</fullName>
    </alternativeName>
    <alternativeName>
        <fullName evidence="6">Delta-aminolevulinate synthase</fullName>
    </alternativeName>
</protein>
<dbReference type="CDD" id="cd06454">
    <property type="entry name" value="KBL_like"/>
    <property type="match status" value="1"/>
</dbReference>
<comment type="pathway">
    <text evidence="6">Porphyrin-containing compound metabolism; protoporphyrin-IX biosynthesis; 5-aminolevulinate from glycine: step 1/1.</text>
</comment>
<dbReference type="Gene3D" id="3.40.640.10">
    <property type="entry name" value="Type I PLP-dependent aspartate aminotransferase-like (Major domain)"/>
    <property type="match status" value="1"/>
</dbReference>
<feature type="region of interest" description="Disordered" evidence="7">
    <location>
        <begin position="88"/>
        <end position="115"/>
    </location>
</feature>
<comment type="caution">
    <text evidence="9">The sequence shown here is derived from an EMBL/GenBank/DDBJ whole genome shotgun (WGS) entry which is preliminary data.</text>
</comment>
<dbReference type="NCBIfam" id="TIGR01821">
    <property type="entry name" value="5aminolev_synth"/>
    <property type="match status" value="1"/>
</dbReference>
<name>A0A1W0WAV6_HYPEX</name>
<dbReference type="GO" id="GO:0042541">
    <property type="term" value="P:hemoglobin biosynthetic process"/>
    <property type="evidence" value="ECO:0007669"/>
    <property type="project" value="TreeGrafter"/>
</dbReference>
<evidence type="ECO:0000313" key="9">
    <source>
        <dbReference type="EMBL" id="OQV12356.1"/>
    </source>
</evidence>
<evidence type="ECO:0000256" key="7">
    <source>
        <dbReference type="SAM" id="MobiDB-lite"/>
    </source>
</evidence>
<keyword evidence="4 6" id="KW-0663">Pyridoxal phosphate</keyword>
<keyword evidence="5 6" id="KW-0012">Acyltransferase</keyword>
<evidence type="ECO:0000256" key="2">
    <source>
        <dbReference type="ARBA" id="ARBA00008392"/>
    </source>
</evidence>
<evidence type="ECO:0000256" key="4">
    <source>
        <dbReference type="ARBA" id="ARBA00022898"/>
    </source>
</evidence>
<dbReference type="InterPro" id="IPR004839">
    <property type="entry name" value="Aminotransferase_I/II_large"/>
</dbReference>
<dbReference type="GO" id="GO:0006782">
    <property type="term" value="P:protoporphyrinogen IX biosynthetic process"/>
    <property type="evidence" value="ECO:0007669"/>
    <property type="project" value="UniProtKB-UniRule"/>
</dbReference>
<dbReference type="PANTHER" id="PTHR13693">
    <property type="entry name" value="CLASS II AMINOTRANSFERASE/8-AMINO-7-OXONONANOATE SYNTHASE"/>
    <property type="match status" value="1"/>
</dbReference>
<comment type="cofactor">
    <cofactor evidence="1 6">
        <name>pyridoxal 5'-phosphate</name>
        <dbReference type="ChEBI" id="CHEBI:597326"/>
    </cofactor>
</comment>
<reference evidence="10" key="1">
    <citation type="submission" date="2017-01" db="EMBL/GenBank/DDBJ databases">
        <title>Comparative genomics of anhydrobiosis in the tardigrade Hypsibius dujardini.</title>
        <authorList>
            <person name="Yoshida Y."/>
            <person name="Koutsovoulos G."/>
            <person name="Laetsch D."/>
            <person name="Stevens L."/>
            <person name="Kumar S."/>
            <person name="Horikawa D."/>
            <person name="Ishino K."/>
            <person name="Komine S."/>
            <person name="Tomita M."/>
            <person name="Blaxter M."/>
            <person name="Arakawa K."/>
        </authorList>
    </citation>
    <scope>NUCLEOTIDE SEQUENCE [LARGE SCALE GENOMIC DNA]</scope>
    <source>
        <strain evidence="10">Z151</strain>
    </source>
</reference>
<dbReference type="OrthoDB" id="10263824at2759"/>
<dbReference type="InterPro" id="IPR010961">
    <property type="entry name" value="4pyrrol_synth_NH2levulA_synth"/>
</dbReference>
<dbReference type="Proteomes" id="UP000192578">
    <property type="component" value="Unassembled WGS sequence"/>
</dbReference>
<dbReference type="SUPFAM" id="SSF53383">
    <property type="entry name" value="PLP-dependent transferases"/>
    <property type="match status" value="1"/>
</dbReference>
<comment type="similarity">
    <text evidence="2 6">Belongs to the class-II pyridoxal-phosphate-dependent aminotransferase family.</text>
</comment>
<dbReference type="InterPro" id="IPR015424">
    <property type="entry name" value="PyrdxlP-dep_Trfase"/>
</dbReference>
<proteinExistence type="inferred from homology"/>
<feature type="domain" description="Aminotransferase class I/classII large" evidence="8">
    <location>
        <begin position="169"/>
        <end position="512"/>
    </location>
</feature>
<comment type="catalytic activity">
    <reaction evidence="6">
        <text>succinyl-CoA + glycine + H(+) = 5-aminolevulinate + CO2 + CoA</text>
        <dbReference type="Rhea" id="RHEA:12921"/>
        <dbReference type="ChEBI" id="CHEBI:15378"/>
        <dbReference type="ChEBI" id="CHEBI:16526"/>
        <dbReference type="ChEBI" id="CHEBI:57287"/>
        <dbReference type="ChEBI" id="CHEBI:57292"/>
        <dbReference type="ChEBI" id="CHEBI:57305"/>
        <dbReference type="ChEBI" id="CHEBI:356416"/>
        <dbReference type="EC" id="2.3.1.37"/>
    </reaction>
</comment>
<evidence type="ECO:0000259" key="8">
    <source>
        <dbReference type="Pfam" id="PF00155"/>
    </source>
</evidence>
<dbReference type="UniPathway" id="UPA00251">
    <property type="reaction ID" value="UER00375"/>
</dbReference>
<dbReference type="InterPro" id="IPR015422">
    <property type="entry name" value="PyrdxlP-dep_Trfase_small"/>
</dbReference>
<sequence length="562" mass="61965">MHRTCPMLSRLPSSLVRNCGTLLVKYYGEKCPVMSSFMQTVHAHTSAKDGVNSGMLTSQACSRCPFLTENNVSVVRVKNEEIISVEDYGTGATLPKDEDEGTTTTTQHPGKEYRPEGFNAKEQFEYGKFFEKKIEEKKEDHTYRIFKKVNRSATEFPFGKEYTGGEKPITVWCSNDYLGMSRHPKVIQTVQETLSKHGSGAGGTRNISGNSTMHEELESELAKLHQKPAALLFTSCYVANESTLHTLGQMLPGVHLYSDAGNHASMIHGIRTSRAPKQIYRHNDPEDLRAKLRGSQLGRPKIVAFETVHSMTGAISPVEELCDIAHEHGALTFVDEVHAVGLYGEHGAGVGEREGCLDKIDIVTGTLGKAFGNIGGYIASDSALVDTVRNYASGFIFTTSLPPTVLTGALTAIRVLASEEGRQLRARQQENVAYIRNALKSAYLPALDTPSHIIPIHVGNPQLSTEVSNRMMNTYGHYVQAINYPTVSKGEERLRLAPTPFHTKSMMDQFVNDLAIVWKEVGVDRFHLRQVAKPCSAEANSNVAEEFMEQDFPRGIPAMVTA</sequence>
<evidence type="ECO:0000256" key="5">
    <source>
        <dbReference type="ARBA" id="ARBA00023315"/>
    </source>
</evidence>
<dbReference type="FunFam" id="3.40.640.10:FF:000006">
    <property type="entry name" value="5-aminolevulinate synthase, mitochondrial"/>
    <property type="match status" value="1"/>
</dbReference>
<accession>A0A1W0WAV6</accession>
<keyword evidence="3 6" id="KW-0808">Transferase</keyword>
<keyword evidence="10" id="KW-1185">Reference proteome</keyword>
<evidence type="ECO:0000256" key="3">
    <source>
        <dbReference type="ARBA" id="ARBA00022679"/>
    </source>
</evidence>
<dbReference type="GO" id="GO:0048821">
    <property type="term" value="P:erythrocyte development"/>
    <property type="evidence" value="ECO:0007669"/>
    <property type="project" value="TreeGrafter"/>
</dbReference>
<dbReference type="InterPro" id="IPR015421">
    <property type="entry name" value="PyrdxlP-dep_Trfase_major"/>
</dbReference>
<keyword evidence="6" id="KW-0350">Heme biosynthesis</keyword>
<dbReference type="GO" id="GO:0003870">
    <property type="term" value="F:5-aminolevulinate synthase activity"/>
    <property type="evidence" value="ECO:0007669"/>
    <property type="project" value="UniProtKB-EC"/>
</dbReference>
<evidence type="ECO:0000256" key="1">
    <source>
        <dbReference type="ARBA" id="ARBA00001933"/>
    </source>
</evidence>